<reference evidence="1 2" key="1">
    <citation type="submission" date="2017-05" db="EMBL/GenBank/DDBJ databases">
        <title>Draft genome sequence of Elsinoe australis.</title>
        <authorList>
            <person name="Cheng Q."/>
        </authorList>
    </citation>
    <scope>NUCLEOTIDE SEQUENCE [LARGE SCALE GENOMIC DNA]</scope>
    <source>
        <strain evidence="1 2">NL1</strain>
    </source>
</reference>
<keyword evidence="2" id="KW-1185">Reference proteome</keyword>
<sequence length="244" mass="25662">MAHIIVTGATGLAGSAILAACLASPAVARVSVLSRRPVKLAEDSPKARVIIHSDYASFPSSVLDELRGATGCIWAQGKSSVGMQEADYTVLTRDWPIAFATAIAGLTGTQAKKTFVYISGEGADPSEKAGQMFARIKGRTEKDLLALAENTPTLAVYNLRPGVIDPMGERASDRAPGLARDMAERVFGPLSRVFYPSMHTPTAKLAQVSLELATGDGGPIADEEGVEADGRTLRNVAIRRLAGL</sequence>
<dbReference type="SUPFAM" id="SSF51735">
    <property type="entry name" value="NAD(P)-binding Rossmann-fold domains"/>
    <property type="match status" value="1"/>
</dbReference>
<dbReference type="OrthoDB" id="9975943at2759"/>
<dbReference type="Gene3D" id="3.40.50.720">
    <property type="entry name" value="NAD(P)-binding Rossmann-like Domain"/>
    <property type="match status" value="1"/>
</dbReference>
<evidence type="ECO:0000313" key="1">
    <source>
        <dbReference type="EMBL" id="PSK33440.1"/>
    </source>
</evidence>
<dbReference type="Proteomes" id="UP000243723">
    <property type="component" value="Unassembled WGS sequence"/>
</dbReference>
<name>A0A2P7YBV7_9PEZI</name>
<accession>A0A2P7YBV7</accession>
<gene>
    <name evidence="1" type="ORF">B9Z65_7327</name>
</gene>
<dbReference type="AlphaFoldDB" id="A0A2P7YBV7"/>
<dbReference type="PANTHER" id="PTHR14097:SF8">
    <property type="entry name" value="NAD(P)-BINDING DOMAIN-CONTAINING PROTEIN"/>
    <property type="match status" value="1"/>
</dbReference>
<dbReference type="PANTHER" id="PTHR14097">
    <property type="entry name" value="OXIDOREDUCTASE HTATIP2"/>
    <property type="match status" value="1"/>
</dbReference>
<dbReference type="InterPro" id="IPR036291">
    <property type="entry name" value="NAD(P)-bd_dom_sf"/>
</dbReference>
<organism evidence="1 2">
    <name type="scientific">Elsinoe australis</name>
    <dbReference type="NCBI Taxonomy" id="40998"/>
    <lineage>
        <taxon>Eukaryota</taxon>
        <taxon>Fungi</taxon>
        <taxon>Dikarya</taxon>
        <taxon>Ascomycota</taxon>
        <taxon>Pezizomycotina</taxon>
        <taxon>Dothideomycetes</taxon>
        <taxon>Dothideomycetidae</taxon>
        <taxon>Myriangiales</taxon>
        <taxon>Elsinoaceae</taxon>
        <taxon>Elsinoe</taxon>
    </lineage>
</organism>
<comment type="caution">
    <text evidence="1">The sequence shown here is derived from an EMBL/GenBank/DDBJ whole genome shotgun (WGS) entry which is preliminary data.</text>
</comment>
<proteinExistence type="predicted"/>
<evidence type="ECO:0000313" key="2">
    <source>
        <dbReference type="Proteomes" id="UP000243723"/>
    </source>
</evidence>
<dbReference type="EMBL" id="NHZQ01000448">
    <property type="protein sequence ID" value="PSK33440.1"/>
    <property type="molecule type" value="Genomic_DNA"/>
</dbReference>
<protein>
    <submittedName>
        <fullName evidence="1">Protein FMP52, mitochondrial</fullName>
    </submittedName>
</protein>